<evidence type="ECO:0000256" key="2">
    <source>
        <dbReference type="PROSITE-ProRule" id="PRU00168"/>
    </source>
</evidence>
<proteinExistence type="predicted"/>
<comment type="caution">
    <text evidence="4">The sequence shown here is derived from an EMBL/GenBank/DDBJ whole genome shotgun (WGS) entry which is preliminary data.</text>
</comment>
<dbReference type="Gene3D" id="1.10.840.10">
    <property type="entry name" value="Ras guanine-nucleotide exchange factors catalytic domain"/>
    <property type="match status" value="2"/>
</dbReference>
<dbReference type="OrthoDB" id="10254377at2759"/>
<feature type="domain" description="Ras-GEF" evidence="3">
    <location>
        <begin position="1"/>
        <end position="184"/>
    </location>
</feature>
<dbReference type="PANTHER" id="PTHR23113">
    <property type="entry name" value="GUANINE NUCLEOTIDE EXCHANGE FACTOR"/>
    <property type="match status" value="1"/>
</dbReference>
<evidence type="ECO:0000313" key="5">
    <source>
        <dbReference type="Proteomes" id="UP000292052"/>
    </source>
</evidence>
<dbReference type="Pfam" id="PF00617">
    <property type="entry name" value="RasGEF"/>
    <property type="match status" value="1"/>
</dbReference>
<dbReference type="EMBL" id="QDEB01014119">
    <property type="protein sequence ID" value="RZC41775.1"/>
    <property type="molecule type" value="Genomic_DNA"/>
</dbReference>
<protein>
    <submittedName>
        <fullName evidence="4">Ras-specific guanine nucleotide-releasing factor 2-like</fullName>
    </submittedName>
</protein>
<evidence type="ECO:0000256" key="1">
    <source>
        <dbReference type="ARBA" id="ARBA00022658"/>
    </source>
</evidence>
<keyword evidence="1 2" id="KW-0344">Guanine-nucleotide releasing factor</keyword>
<dbReference type="STRING" id="1661398.A0A482W9Y0"/>
<accession>A0A482W9Y0</accession>
<dbReference type="SMART" id="SM00147">
    <property type="entry name" value="RasGEF"/>
    <property type="match status" value="1"/>
</dbReference>
<dbReference type="PROSITE" id="PS50009">
    <property type="entry name" value="RASGEF_CAT"/>
    <property type="match status" value="1"/>
</dbReference>
<dbReference type="InterPro" id="IPR008937">
    <property type="entry name" value="Ras-like_GEF"/>
</dbReference>
<name>A0A482W9Y0_ASBVE</name>
<dbReference type="AlphaFoldDB" id="A0A482W9Y0"/>
<dbReference type="GO" id="GO:0007265">
    <property type="term" value="P:Ras protein signal transduction"/>
    <property type="evidence" value="ECO:0007669"/>
    <property type="project" value="TreeGrafter"/>
</dbReference>
<dbReference type="InterPro" id="IPR036964">
    <property type="entry name" value="RASGEF_cat_dom_sf"/>
</dbReference>
<gene>
    <name evidence="4" type="ORF">BDFB_002179</name>
</gene>
<reference evidence="4 5" key="1">
    <citation type="submission" date="2017-03" db="EMBL/GenBank/DDBJ databases">
        <title>Genome of the blue death feigning beetle - Asbolus verrucosus.</title>
        <authorList>
            <person name="Rider S.D."/>
        </authorList>
    </citation>
    <scope>NUCLEOTIDE SEQUENCE [LARGE SCALE GENOMIC DNA]</scope>
    <source>
        <strain evidence="4">Butters</strain>
        <tissue evidence="4">Head and leg muscle</tissue>
    </source>
</reference>
<dbReference type="InterPro" id="IPR001895">
    <property type="entry name" value="RASGEF_cat_dom"/>
</dbReference>
<dbReference type="Proteomes" id="UP000292052">
    <property type="component" value="Unassembled WGS sequence"/>
</dbReference>
<dbReference type="GO" id="GO:0005886">
    <property type="term" value="C:plasma membrane"/>
    <property type="evidence" value="ECO:0007669"/>
    <property type="project" value="TreeGrafter"/>
</dbReference>
<evidence type="ECO:0000313" key="4">
    <source>
        <dbReference type="EMBL" id="RZC41775.1"/>
    </source>
</evidence>
<evidence type="ECO:0000259" key="3">
    <source>
        <dbReference type="PROSITE" id="PS50009"/>
    </source>
</evidence>
<dbReference type="SUPFAM" id="SSF48366">
    <property type="entry name" value="Ras GEF"/>
    <property type="match status" value="1"/>
</dbReference>
<dbReference type="GO" id="GO:0005085">
    <property type="term" value="F:guanyl-nucleotide exchange factor activity"/>
    <property type="evidence" value="ECO:0007669"/>
    <property type="project" value="UniProtKB-KW"/>
</dbReference>
<dbReference type="InterPro" id="IPR023578">
    <property type="entry name" value="Ras_GEF_dom_sf"/>
</dbReference>
<dbReference type="PANTHER" id="PTHR23113:SF99">
    <property type="entry name" value="RASGEF DOMAIN-CONTAINING PROTEIN"/>
    <property type="match status" value="1"/>
</dbReference>
<sequence>MSMFREFLGQAWMKNDKNSRAPHILLMTKRFNDVSRLVASEILRRPSLSARVAAIEKWAAVADISRCLHNFNGVLQICSAFTNSSVFRLKKTWDKVSKTMVGLDHYEMHSTDVILPIAHVIREIRHFQQTPYKIELIRKVANYLLDTSLLMDDEELYNTSLEIEPRTSRLSTSALGQLSLSSKS</sequence>
<organism evidence="4 5">
    <name type="scientific">Asbolus verrucosus</name>
    <name type="common">Desert ironclad beetle</name>
    <dbReference type="NCBI Taxonomy" id="1661398"/>
    <lineage>
        <taxon>Eukaryota</taxon>
        <taxon>Metazoa</taxon>
        <taxon>Ecdysozoa</taxon>
        <taxon>Arthropoda</taxon>
        <taxon>Hexapoda</taxon>
        <taxon>Insecta</taxon>
        <taxon>Pterygota</taxon>
        <taxon>Neoptera</taxon>
        <taxon>Endopterygota</taxon>
        <taxon>Coleoptera</taxon>
        <taxon>Polyphaga</taxon>
        <taxon>Cucujiformia</taxon>
        <taxon>Tenebrionidae</taxon>
        <taxon>Pimeliinae</taxon>
        <taxon>Asbolus</taxon>
    </lineage>
</organism>
<keyword evidence="5" id="KW-1185">Reference proteome</keyword>